<keyword evidence="1" id="KW-0812">Transmembrane</keyword>
<dbReference type="OrthoDB" id="10555279at2759"/>
<keyword evidence="1" id="KW-1133">Transmembrane helix</keyword>
<evidence type="ECO:0000313" key="3">
    <source>
        <dbReference type="Proteomes" id="UP000237631"/>
    </source>
</evidence>
<feature type="transmembrane region" description="Helical" evidence="1">
    <location>
        <begin position="64"/>
        <end position="87"/>
    </location>
</feature>
<sequence length="102" mass="11088">MASDTRDPDAIRPVLKNQFFSSLERIPEAPFGLQPSSAFYAASQDQDLERARDEATTTRRNTSWLLAIIVGLAVVGIVLGVALGVHYGVDHARPCERVGHNG</sequence>
<reference evidence="3" key="1">
    <citation type="journal article" date="2017" name="bioRxiv">
        <title>Conservation of a gene cluster reveals novel cercosporin biosynthetic mechanisms and extends production to the genus Colletotrichum.</title>
        <authorList>
            <person name="de Jonge R."/>
            <person name="Ebert M.K."/>
            <person name="Huitt-Roehl C.R."/>
            <person name="Pal P."/>
            <person name="Suttle J.C."/>
            <person name="Spanner R.E."/>
            <person name="Neubauer J.D."/>
            <person name="Jurick W.M.II."/>
            <person name="Stott K.A."/>
            <person name="Secor G.A."/>
            <person name="Thomma B.P.H.J."/>
            <person name="Van de Peer Y."/>
            <person name="Townsend C.A."/>
            <person name="Bolton M.D."/>
        </authorList>
    </citation>
    <scope>NUCLEOTIDE SEQUENCE [LARGE SCALE GENOMIC DNA]</scope>
    <source>
        <strain evidence="3">CBS538.71</strain>
    </source>
</reference>
<evidence type="ECO:0000313" key="2">
    <source>
        <dbReference type="EMBL" id="PPJ59376.1"/>
    </source>
</evidence>
<keyword evidence="1" id="KW-0472">Membrane</keyword>
<keyword evidence="3" id="KW-1185">Reference proteome</keyword>
<dbReference type="AlphaFoldDB" id="A0A2S6CI05"/>
<protein>
    <submittedName>
        <fullName evidence="2">Uncharacterized protein</fullName>
    </submittedName>
</protein>
<dbReference type="Proteomes" id="UP000237631">
    <property type="component" value="Unassembled WGS sequence"/>
</dbReference>
<evidence type="ECO:0000256" key="1">
    <source>
        <dbReference type="SAM" id="Phobius"/>
    </source>
</evidence>
<organism evidence="2 3">
    <name type="scientific">Cercospora berteroae</name>
    <dbReference type="NCBI Taxonomy" id="357750"/>
    <lineage>
        <taxon>Eukaryota</taxon>
        <taxon>Fungi</taxon>
        <taxon>Dikarya</taxon>
        <taxon>Ascomycota</taxon>
        <taxon>Pezizomycotina</taxon>
        <taxon>Dothideomycetes</taxon>
        <taxon>Dothideomycetidae</taxon>
        <taxon>Mycosphaerellales</taxon>
        <taxon>Mycosphaerellaceae</taxon>
        <taxon>Cercospora</taxon>
    </lineage>
</organism>
<proteinExistence type="predicted"/>
<comment type="caution">
    <text evidence="2">The sequence shown here is derived from an EMBL/GenBank/DDBJ whole genome shotgun (WGS) entry which is preliminary data.</text>
</comment>
<dbReference type="EMBL" id="PNEN01000393">
    <property type="protein sequence ID" value="PPJ59376.1"/>
    <property type="molecule type" value="Genomic_DNA"/>
</dbReference>
<accession>A0A2S6CI05</accession>
<name>A0A2S6CI05_9PEZI</name>
<gene>
    <name evidence="2" type="ORF">CBER1_06921</name>
</gene>